<proteinExistence type="inferred from homology"/>
<accession>A0ABU8W4K5</accession>
<comment type="caution">
    <text evidence="10">The sequence shown here is derived from an EMBL/GenBank/DDBJ whole genome shotgun (WGS) entry which is preliminary data.</text>
</comment>
<dbReference type="InterPro" id="IPR000515">
    <property type="entry name" value="MetI-like"/>
</dbReference>
<evidence type="ECO:0000256" key="7">
    <source>
        <dbReference type="ARBA" id="ARBA00023136"/>
    </source>
</evidence>
<evidence type="ECO:0000256" key="8">
    <source>
        <dbReference type="RuleBase" id="RU363032"/>
    </source>
</evidence>
<evidence type="ECO:0000313" key="11">
    <source>
        <dbReference type="Proteomes" id="UP001363010"/>
    </source>
</evidence>
<organism evidence="10 11">
    <name type="scientific">Variovorax humicola</name>
    <dbReference type="NCBI Taxonomy" id="1769758"/>
    <lineage>
        <taxon>Bacteria</taxon>
        <taxon>Pseudomonadati</taxon>
        <taxon>Pseudomonadota</taxon>
        <taxon>Betaproteobacteria</taxon>
        <taxon>Burkholderiales</taxon>
        <taxon>Comamonadaceae</taxon>
        <taxon>Variovorax</taxon>
    </lineage>
</organism>
<dbReference type="Pfam" id="PF00528">
    <property type="entry name" value="BPD_transp_1"/>
    <property type="match status" value="1"/>
</dbReference>
<protein>
    <submittedName>
        <fullName evidence="10">ABC transporter permease subunit</fullName>
    </submittedName>
</protein>
<feature type="domain" description="ABC transmembrane type-1" evidence="9">
    <location>
        <begin position="81"/>
        <end position="275"/>
    </location>
</feature>
<feature type="transmembrane region" description="Helical" evidence="8">
    <location>
        <begin position="252"/>
        <end position="275"/>
    </location>
</feature>
<evidence type="ECO:0000256" key="3">
    <source>
        <dbReference type="ARBA" id="ARBA00022475"/>
    </source>
</evidence>
<gene>
    <name evidence="10" type="ORF">WKW80_21360</name>
</gene>
<evidence type="ECO:0000256" key="1">
    <source>
        <dbReference type="ARBA" id="ARBA00004429"/>
    </source>
</evidence>
<dbReference type="EMBL" id="JBBKZV010000014">
    <property type="protein sequence ID" value="MEJ8824553.1"/>
    <property type="molecule type" value="Genomic_DNA"/>
</dbReference>
<name>A0ABU8W4K5_9BURK</name>
<dbReference type="SUPFAM" id="SSF161098">
    <property type="entry name" value="MetI-like"/>
    <property type="match status" value="1"/>
</dbReference>
<dbReference type="InterPro" id="IPR035906">
    <property type="entry name" value="MetI-like_sf"/>
</dbReference>
<dbReference type="PANTHER" id="PTHR43357:SF4">
    <property type="entry name" value="INNER MEMBRANE ABC TRANSPORTER PERMEASE PROTEIN YDCV"/>
    <property type="match status" value="1"/>
</dbReference>
<reference evidence="10 11" key="1">
    <citation type="submission" date="2024-03" db="EMBL/GenBank/DDBJ databases">
        <title>Novel species of the genus Variovorax.</title>
        <authorList>
            <person name="Liu Q."/>
            <person name="Xin Y.-H."/>
        </authorList>
    </citation>
    <scope>NUCLEOTIDE SEQUENCE [LARGE SCALE GENOMIC DNA]</scope>
    <source>
        <strain evidence="10 11">KACC 18501</strain>
    </source>
</reference>
<sequence>MAAVVSPRAAASIAGPHRGSFGFRSLFPISTIGLVLFILVPPLLLLSLSVSERFDLRGGVLPVGFNTDAYVQWSDDIIKAAGASMAVALPTVLLALLLGTPVAYALARLQFNGKAMVIEFVNLPMIFPPIVLGFGLFQLFRSGALPAMPPLLTLIAAHTVVSTPFMIRPLMLAIQRVDPALEEASLSLGASRLTGFVRVVLPMLVPALLTGIALTFARSISDFEITFLLAGGDFSTLPVTIYQAFETGSSRLGAAVAMAGNVFAISVIVVLELVVKKAKWW</sequence>
<keyword evidence="5 8" id="KW-0812">Transmembrane</keyword>
<feature type="transmembrane region" description="Helical" evidence="8">
    <location>
        <begin position="83"/>
        <end position="107"/>
    </location>
</feature>
<keyword evidence="3" id="KW-1003">Cell membrane</keyword>
<keyword evidence="6 8" id="KW-1133">Transmembrane helix</keyword>
<feature type="transmembrane region" description="Helical" evidence="8">
    <location>
        <begin position="152"/>
        <end position="174"/>
    </location>
</feature>
<evidence type="ECO:0000256" key="4">
    <source>
        <dbReference type="ARBA" id="ARBA00022519"/>
    </source>
</evidence>
<comment type="similarity">
    <text evidence="8">Belongs to the binding-protein-dependent transport system permease family.</text>
</comment>
<evidence type="ECO:0000256" key="6">
    <source>
        <dbReference type="ARBA" id="ARBA00022989"/>
    </source>
</evidence>
<keyword evidence="11" id="KW-1185">Reference proteome</keyword>
<keyword evidence="4" id="KW-0997">Cell inner membrane</keyword>
<keyword evidence="2 8" id="KW-0813">Transport</keyword>
<comment type="subcellular location">
    <subcellularLocation>
        <location evidence="1">Cell inner membrane</location>
        <topology evidence="1">Multi-pass membrane protein</topology>
    </subcellularLocation>
    <subcellularLocation>
        <location evidence="8">Cell membrane</location>
        <topology evidence="8">Multi-pass membrane protein</topology>
    </subcellularLocation>
</comment>
<dbReference type="Proteomes" id="UP001363010">
    <property type="component" value="Unassembled WGS sequence"/>
</dbReference>
<feature type="transmembrane region" description="Helical" evidence="8">
    <location>
        <begin position="119"/>
        <end position="140"/>
    </location>
</feature>
<feature type="transmembrane region" description="Helical" evidence="8">
    <location>
        <begin position="26"/>
        <end position="48"/>
    </location>
</feature>
<evidence type="ECO:0000313" key="10">
    <source>
        <dbReference type="EMBL" id="MEJ8824553.1"/>
    </source>
</evidence>
<feature type="transmembrane region" description="Helical" evidence="8">
    <location>
        <begin position="195"/>
        <end position="217"/>
    </location>
</feature>
<dbReference type="PROSITE" id="PS50928">
    <property type="entry name" value="ABC_TM1"/>
    <property type="match status" value="1"/>
</dbReference>
<dbReference type="Gene3D" id="1.10.3720.10">
    <property type="entry name" value="MetI-like"/>
    <property type="match status" value="1"/>
</dbReference>
<evidence type="ECO:0000256" key="2">
    <source>
        <dbReference type="ARBA" id="ARBA00022448"/>
    </source>
</evidence>
<evidence type="ECO:0000256" key="5">
    <source>
        <dbReference type="ARBA" id="ARBA00022692"/>
    </source>
</evidence>
<dbReference type="CDD" id="cd06261">
    <property type="entry name" value="TM_PBP2"/>
    <property type="match status" value="1"/>
</dbReference>
<keyword evidence="7 8" id="KW-0472">Membrane</keyword>
<evidence type="ECO:0000259" key="9">
    <source>
        <dbReference type="PROSITE" id="PS50928"/>
    </source>
</evidence>
<dbReference type="RefSeq" id="WP_340365576.1">
    <property type="nucleotide sequence ID" value="NZ_JBBKZV010000014.1"/>
</dbReference>
<dbReference type="PANTHER" id="PTHR43357">
    <property type="entry name" value="INNER MEMBRANE ABC TRANSPORTER PERMEASE PROTEIN YDCV"/>
    <property type="match status" value="1"/>
</dbReference>